<proteinExistence type="inferred from homology"/>
<evidence type="ECO:0000313" key="5">
    <source>
        <dbReference type="EMBL" id="KIX09534.1"/>
    </source>
</evidence>
<comment type="similarity">
    <text evidence="1">Belongs to the SWI5/SAE3 family.</text>
</comment>
<dbReference type="GO" id="GO:0006281">
    <property type="term" value="P:DNA repair"/>
    <property type="evidence" value="ECO:0007669"/>
    <property type="project" value="UniProtKB-KW"/>
</dbReference>
<keyword evidence="2" id="KW-0227">DNA damage</keyword>
<evidence type="ECO:0000256" key="4">
    <source>
        <dbReference type="SAM" id="MobiDB-lite"/>
    </source>
</evidence>
<evidence type="ECO:0000256" key="1">
    <source>
        <dbReference type="ARBA" id="ARBA00008060"/>
    </source>
</evidence>
<gene>
    <name evidence="5" type="ORF">Z518_00614</name>
</gene>
<name>A0A0D2ITZ3_9EURO</name>
<dbReference type="GeneID" id="25288685"/>
<dbReference type="EMBL" id="KN847475">
    <property type="protein sequence ID" value="KIX09534.1"/>
    <property type="molecule type" value="Genomic_DNA"/>
</dbReference>
<evidence type="ECO:0000256" key="2">
    <source>
        <dbReference type="ARBA" id="ARBA00022763"/>
    </source>
</evidence>
<keyword evidence="3" id="KW-0234">DNA repair</keyword>
<feature type="region of interest" description="Disordered" evidence="4">
    <location>
        <begin position="78"/>
        <end position="112"/>
    </location>
</feature>
<feature type="compositionally biased region" description="Basic and acidic residues" evidence="4">
    <location>
        <begin position="9"/>
        <end position="18"/>
    </location>
</feature>
<dbReference type="RefSeq" id="XP_013276670.1">
    <property type="nucleotide sequence ID" value="XM_013421216.1"/>
</dbReference>
<evidence type="ECO:0008006" key="7">
    <source>
        <dbReference type="Google" id="ProtNLM"/>
    </source>
</evidence>
<dbReference type="OrthoDB" id="255837at2759"/>
<dbReference type="Proteomes" id="UP000053617">
    <property type="component" value="Unassembled WGS sequence"/>
</dbReference>
<feature type="region of interest" description="Disordered" evidence="4">
    <location>
        <begin position="1"/>
        <end position="45"/>
    </location>
</feature>
<dbReference type="HOGENOM" id="CLU_106110_3_0_1"/>
<keyword evidence="6" id="KW-1185">Reference proteome</keyword>
<dbReference type="Gene3D" id="1.20.5.170">
    <property type="match status" value="1"/>
</dbReference>
<protein>
    <recommendedName>
        <fullName evidence="7">Swi5-domain-containing protein</fullName>
    </recommendedName>
</protein>
<feature type="compositionally biased region" description="Polar residues" evidence="4">
    <location>
        <begin position="98"/>
        <end position="111"/>
    </location>
</feature>
<reference evidence="5 6" key="1">
    <citation type="submission" date="2015-01" db="EMBL/GenBank/DDBJ databases">
        <title>The Genome Sequence of Rhinocladiella mackenzie CBS 650.93.</title>
        <authorList>
            <consortium name="The Broad Institute Genomics Platform"/>
            <person name="Cuomo C."/>
            <person name="de Hoog S."/>
            <person name="Gorbushina A."/>
            <person name="Stielow B."/>
            <person name="Teixiera M."/>
            <person name="Abouelleil A."/>
            <person name="Chapman S.B."/>
            <person name="Priest M."/>
            <person name="Young S.K."/>
            <person name="Wortman J."/>
            <person name="Nusbaum C."/>
            <person name="Birren B."/>
        </authorList>
    </citation>
    <scope>NUCLEOTIDE SEQUENCE [LARGE SCALE GENOMIC DNA]</scope>
    <source>
        <strain evidence="5 6">CBS 650.93</strain>
    </source>
</reference>
<dbReference type="STRING" id="1442369.A0A0D2ITZ3"/>
<dbReference type="InterPro" id="IPR010760">
    <property type="entry name" value="DNA-repair_Swi5"/>
</dbReference>
<dbReference type="Pfam" id="PF07061">
    <property type="entry name" value="Swi5"/>
    <property type="match status" value="1"/>
</dbReference>
<evidence type="ECO:0000256" key="3">
    <source>
        <dbReference type="ARBA" id="ARBA00023204"/>
    </source>
</evidence>
<organism evidence="5 6">
    <name type="scientific">Rhinocladiella mackenziei CBS 650.93</name>
    <dbReference type="NCBI Taxonomy" id="1442369"/>
    <lineage>
        <taxon>Eukaryota</taxon>
        <taxon>Fungi</taxon>
        <taxon>Dikarya</taxon>
        <taxon>Ascomycota</taxon>
        <taxon>Pezizomycotina</taxon>
        <taxon>Eurotiomycetes</taxon>
        <taxon>Chaetothyriomycetidae</taxon>
        <taxon>Chaetothyriales</taxon>
        <taxon>Herpotrichiellaceae</taxon>
        <taxon>Rhinocladiella</taxon>
    </lineage>
</organism>
<dbReference type="VEuPathDB" id="FungiDB:Z518_00614"/>
<dbReference type="AlphaFoldDB" id="A0A0D2ITZ3"/>
<evidence type="ECO:0000313" key="6">
    <source>
        <dbReference type="Proteomes" id="UP000053617"/>
    </source>
</evidence>
<sequence>MYCAPQRDASTEPKETERTQLPAETSSPPPPTKSETPAPSPSLKNLSYSKLINSIQLLESKVISTEDQLATTLQEISRLKSFPPQAQESEQLRDESQPRSSTAKSASSINKNEAALQHAENIFTRHIALLKEYNEIKDIAMGMLSLIADKEDRRLVEVMEERGVSEKD</sequence>
<accession>A0A0D2ITZ3</accession>